<dbReference type="Pfam" id="PF13649">
    <property type="entry name" value="Methyltransf_25"/>
    <property type="match status" value="1"/>
</dbReference>
<gene>
    <name evidence="2" type="ORF">B842_05810</name>
</gene>
<evidence type="ECO:0000313" key="2">
    <source>
        <dbReference type="EMBL" id="AJE33011.1"/>
    </source>
</evidence>
<dbReference type="STRING" id="1223515.B842_05810"/>
<dbReference type="EMBL" id="CP005286">
    <property type="protein sequence ID" value="AJE33011.1"/>
    <property type="molecule type" value="Genomic_DNA"/>
</dbReference>
<dbReference type="OrthoDB" id="9786503at2"/>
<dbReference type="CDD" id="cd02440">
    <property type="entry name" value="AdoMet_MTases"/>
    <property type="match status" value="1"/>
</dbReference>
<dbReference type="HOGENOM" id="CLU_056435_0_2_11"/>
<dbReference type="RefSeq" id="WP_040085690.1">
    <property type="nucleotide sequence ID" value="NZ_BCSU01000002.1"/>
</dbReference>
<evidence type="ECO:0000259" key="1">
    <source>
        <dbReference type="Pfam" id="PF13649"/>
    </source>
</evidence>
<reference evidence="2 3" key="1">
    <citation type="submission" date="2013-04" db="EMBL/GenBank/DDBJ databases">
        <title>Complete genome sequence of Corynebacterium humireducens DSM 45392(T), isolated from a wastewater-fed microbial fuel cell.</title>
        <authorList>
            <person name="Ruckert C."/>
            <person name="Albersmeier A."/>
            <person name="Kalinowski J."/>
        </authorList>
    </citation>
    <scope>NUCLEOTIDE SEQUENCE [LARGE SCALE GENOMIC DNA]</scope>
    <source>
        <strain evidence="3">MFC-5</strain>
    </source>
</reference>
<dbReference type="Gene3D" id="3.40.50.150">
    <property type="entry name" value="Vaccinia Virus protein VP39"/>
    <property type="match status" value="1"/>
</dbReference>
<dbReference type="Proteomes" id="UP000031524">
    <property type="component" value="Chromosome"/>
</dbReference>
<organism evidence="2 3">
    <name type="scientific">Corynebacterium humireducens NBRC 106098 = DSM 45392</name>
    <dbReference type="NCBI Taxonomy" id="1223515"/>
    <lineage>
        <taxon>Bacteria</taxon>
        <taxon>Bacillati</taxon>
        <taxon>Actinomycetota</taxon>
        <taxon>Actinomycetes</taxon>
        <taxon>Mycobacteriales</taxon>
        <taxon>Corynebacteriaceae</taxon>
        <taxon>Corynebacterium</taxon>
    </lineage>
</organism>
<sequence length="197" mass="21910">MEHGHGGHRHGDFDEFYAAGQRWSGNPNEALIREVADLAPGRVLDIGCGEGADAVWLAEQGWQVTAIDTAEIAVERARGMAAERGVDKQITFEVAPLAEWLDEYMGESFDLICGFFFPAPMTTEQARELARMLRPAGTMLWVDHDWEGERPERMSPVQMEALITDLVTDTAITRSGRNVTQGAGAHHHEDIILRVQR</sequence>
<dbReference type="PANTHER" id="PTHR44068">
    <property type="entry name" value="ZGC:194242"/>
    <property type="match status" value="1"/>
</dbReference>
<accession>A0A0B5D2R1</accession>
<evidence type="ECO:0000313" key="3">
    <source>
        <dbReference type="Proteomes" id="UP000031524"/>
    </source>
</evidence>
<dbReference type="InterPro" id="IPR041698">
    <property type="entry name" value="Methyltransf_25"/>
</dbReference>
<keyword evidence="3" id="KW-1185">Reference proteome</keyword>
<feature type="domain" description="Methyltransferase" evidence="1">
    <location>
        <begin position="43"/>
        <end position="137"/>
    </location>
</feature>
<dbReference type="PANTHER" id="PTHR44068:SF11">
    <property type="entry name" value="GERANYL DIPHOSPHATE 2-C-METHYLTRANSFERASE"/>
    <property type="match status" value="1"/>
</dbReference>
<dbReference type="AlphaFoldDB" id="A0A0B5D2R1"/>
<name>A0A0B5D2R1_9CORY</name>
<protein>
    <recommendedName>
        <fullName evidence="1">Methyltransferase domain-containing protein</fullName>
    </recommendedName>
</protein>
<dbReference type="InterPro" id="IPR050447">
    <property type="entry name" value="Erg6_SMT_methyltransf"/>
</dbReference>
<proteinExistence type="predicted"/>
<dbReference type="InterPro" id="IPR029063">
    <property type="entry name" value="SAM-dependent_MTases_sf"/>
</dbReference>
<dbReference type="SUPFAM" id="SSF53335">
    <property type="entry name" value="S-adenosyl-L-methionine-dependent methyltransferases"/>
    <property type="match status" value="1"/>
</dbReference>
<dbReference type="KEGG" id="chm:B842_05810"/>